<feature type="region of interest" description="Disordered" evidence="1">
    <location>
        <begin position="351"/>
        <end position="391"/>
    </location>
</feature>
<keyword evidence="3" id="KW-1185">Reference proteome</keyword>
<sequence>MIDSIGPSRRNSLSQASPSALSNTLVLRPPKREAGLLDMQVSDIIDLEIRDKVAAMLPSYPSYPLLYLTYVLIRSDGILDVAGKFLRDTRQNKGQHLSITYVTSLEEIGDVTMRDKVEQIINMAPEVTIWWAFYALQVCDGSFDCATSLLFEGVVDASKDPATHVAPVSTRRVSPAISPMSRPDQSSTVDSSSDSESSFYSDTSGDKSTKPSLSSPELLHHTTNNLFIDTSDDDKDLTSEEDIATWRASPDYSKLRKPPIDKGKGVDRSDPEDFNSDIEMSNIPPFKESPQAKRHEQQKRNCKFCGTEQKNWLARTSHEKSCRLKSKQICVKCKREVSKSNIRRHEARCDGLQTSRRDSPEYEVRDSTRMTASRDSSPDFDSSDSHTEDQLQKVKEMQECLPRLSVGKCIESLALCDYNVEEAIKLERETLTSDDELENPDVRGSCSRKDVSLKRGLGSTSVERVTKKARIQFGDGDTSLEPASQWIKTTFSGLCQNSVNLTIVGLSGSKSRSVPTKLICDNSKYLKNMIDLTGDEDAPKEIYLLDVEPDLFDALIQYMVCRNVSFGSRVSQTRKITSIVNFIVLANELKVAGPATIMLPTLVRILKEERKGPSPPTVLKGYHVEKVFSTLGAGHPISKLFVSASVRPFLCHKIDNTSIEEDFDDGSKLMPGDIEIYRNKPAHLAFKLNNDFKSALLLKVFETTSTRESRQKYTRSKIPKNSATWFTDPLDDSQFTI</sequence>
<evidence type="ECO:0000313" key="3">
    <source>
        <dbReference type="Proteomes" id="UP000297910"/>
    </source>
</evidence>
<dbReference type="Proteomes" id="UP000297910">
    <property type="component" value="Unassembled WGS sequence"/>
</dbReference>
<feature type="compositionally biased region" description="Basic and acidic residues" evidence="1">
    <location>
        <begin position="351"/>
        <end position="368"/>
    </location>
</feature>
<protein>
    <recommendedName>
        <fullName evidence="4">BTB domain-containing protein</fullName>
    </recommendedName>
</protein>
<organism evidence="2 3">
    <name type="scientific">Botrytis paeoniae</name>
    <dbReference type="NCBI Taxonomy" id="278948"/>
    <lineage>
        <taxon>Eukaryota</taxon>
        <taxon>Fungi</taxon>
        <taxon>Dikarya</taxon>
        <taxon>Ascomycota</taxon>
        <taxon>Pezizomycotina</taxon>
        <taxon>Leotiomycetes</taxon>
        <taxon>Helotiales</taxon>
        <taxon>Sclerotiniaceae</taxon>
        <taxon>Botrytis</taxon>
    </lineage>
</organism>
<reference evidence="2 3" key="1">
    <citation type="submission" date="2017-12" db="EMBL/GenBank/DDBJ databases">
        <title>Comparative genomics of Botrytis spp.</title>
        <authorList>
            <person name="Valero-Jimenez C.A."/>
            <person name="Tapia P."/>
            <person name="Veloso J."/>
            <person name="Silva-Moreno E."/>
            <person name="Staats M."/>
            <person name="Valdes J.H."/>
            <person name="Van Kan J.A.L."/>
        </authorList>
    </citation>
    <scope>NUCLEOTIDE SEQUENCE [LARGE SCALE GENOMIC DNA]</scope>
    <source>
        <strain evidence="2 3">Bp0003</strain>
    </source>
</reference>
<feature type="compositionally biased region" description="Low complexity" evidence="1">
    <location>
        <begin position="181"/>
        <end position="203"/>
    </location>
</feature>
<comment type="caution">
    <text evidence="2">The sequence shown here is derived from an EMBL/GenBank/DDBJ whole genome shotgun (WGS) entry which is preliminary data.</text>
</comment>
<dbReference type="AlphaFoldDB" id="A0A4Z1FI57"/>
<name>A0A4Z1FI57_9HELO</name>
<proteinExistence type="predicted"/>
<dbReference type="EMBL" id="PQXI01000230">
    <property type="protein sequence ID" value="TGO21241.1"/>
    <property type="molecule type" value="Genomic_DNA"/>
</dbReference>
<accession>A0A4Z1FI57</accession>
<evidence type="ECO:0008006" key="4">
    <source>
        <dbReference type="Google" id="ProtNLM"/>
    </source>
</evidence>
<feature type="compositionally biased region" description="Basic and acidic residues" evidence="1">
    <location>
        <begin position="258"/>
        <end position="271"/>
    </location>
</feature>
<feature type="region of interest" description="Disordered" evidence="1">
    <location>
        <begin position="249"/>
        <end position="297"/>
    </location>
</feature>
<dbReference type="CDD" id="cd18186">
    <property type="entry name" value="BTB_POZ_ZBTB_KLHL-like"/>
    <property type="match status" value="1"/>
</dbReference>
<evidence type="ECO:0000313" key="2">
    <source>
        <dbReference type="EMBL" id="TGO21241.1"/>
    </source>
</evidence>
<evidence type="ECO:0000256" key="1">
    <source>
        <dbReference type="SAM" id="MobiDB-lite"/>
    </source>
</evidence>
<feature type="region of interest" description="Disordered" evidence="1">
    <location>
        <begin position="162"/>
        <end position="217"/>
    </location>
</feature>
<gene>
    <name evidence="2" type="ORF">BPAE_0231g00070</name>
</gene>